<comment type="caution">
    <text evidence="1">The sequence shown here is derived from an EMBL/GenBank/DDBJ whole genome shotgun (WGS) entry which is preliminary data.</text>
</comment>
<accession>A0A923LYF6</accession>
<gene>
    <name evidence="1" type="ORF">H8S45_12985</name>
</gene>
<name>A0A923LYF6_9FIRM</name>
<dbReference type="AlphaFoldDB" id="A0A923LYF6"/>
<protein>
    <submittedName>
        <fullName evidence="1">Uncharacterized protein</fullName>
    </submittedName>
</protein>
<dbReference type="EMBL" id="JACOPL010000014">
    <property type="protein sequence ID" value="MBC5726370.1"/>
    <property type="molecule type" value="Genomic_DNA"/>
</dbReference>
<evidence type="ECO:0000313" key="1">
    <source>
        <dbReference type="EMBL" id="MBC5726370.1"/>
    </source>
</evidence>
<evidence type="ECO:0000313" key="2">
    <source>
        <dbReference type="Proteomes" id="UP000606499"/>
    </source>
</evidence>
<proteinExistence type="predicted"/>
<reference evidence="1" key="1">
    <citation type="submission" date="2020-08" db="EMBL/GenBank/DDBJ databases">
        <title>Genome public.</title>
        <authorList>
            <person name="Liu C."/>
            <person name="Sun Q."/>
        </authorList>
    </citation>
    <scope>NUCLEOTIDE SEQUENCE</scope>
    <source>
        <strain evidence="1">NSJ-28</strain>
    </source>
</reference>
<keyword evidence="2" id="KW-1185">Reference proteome</keyword>
<organism evidence="1 2">
    <name type="scientific">Agathobaculum faecis</name>
    <dbReference type="NCBI Taxonomy" id="2763013"/>
    <lineage>
        <taxon>Bacteria</taxon>
        <taxon>Bacillati</taxon>
        <taxon>Bacillota</taxon>
        <taxon>Clostridia</taxon>
        <taxon>Eubacteriales</taxon>
        <taxon>Butyricicoccaceae</taxon>
        <taxon>Agathobaculum</taxon>
    </lineage>
</organism>
<dbReference type="RefSeq" id="WP_147574475.1">
    <property type="nucleotide sequence ID" value="NZ_JACOPL010000014.1"/>
</dbReference>
<dbReference type="Proteomes" id="UP000606499">
    <property type="component" value="Unassembled WGS sequence"/>
</dbReference>
<sequence>MPAATMKTERGAFALHQKGKAMKVYFDKEGLIESLEFYRDNNARYFLFFSVSSVYPFVKYEEELAEINDYCLFVLCQLENKLKALIAESEGRFELVKGYRRQREYTVEELDVFFDPAYMFSPVTTWENLSHDINKNTMLLLLLSYLESSLNEIAQWFCEVCSIPLGKKQKGTNEIAFYIQKIGECCQCDLTETLQKELLYLGRVRKIRNRFVHKAWEQEEEQYDQFYLCDVFRVVSMIFTQIERAACHKGIIEEDQLFSKG</sequence>